<organism evidence="2 3">
    <name type="scientific">Fusarium euwallaceae</name>
    <dbReference type="NCBI Taxonomy" id="1147111"/>
    <lineage>
        <taxon>Eukaryota</taxon>
        <taxon>Fungi</taxon>
        <taxon>Dikarya</taxon>
        <taxon>Ascomycota</taxon>
        <taxon>Pezizomycotina</taxon>
        <taxon>Sordariomycetes</taxon>
        <taxon>Hypocreomycetidae</taxon>
        <taxon>Hypocreales</taxon>
        <taxon>Nectriaceae</taxon>
        <taxon>Fusarium</taxon>
        <taxon>Fusarium solani species complex</taxon>
    </lineage>
</organism>
<evidence type="ECO:0000313" key="2">
    <source>
        <dbReference type="EMBL" id="RTE75453.1"/>
    </source>
</evidence>
<keyword evidence="3" id="KW-1185">Reference proteome</keyword>
<evidence type="ECO:0000313" key="3">
    <source>
        <dbReference type="Proteomes" id="UP000287124"/>
    </source>
</evidence>
<evidence type="ECO:0000256" key="1">
    <source>
        <dbReference type="SAM" id="MobiDB-lite"/>
    </source>
</evidence>
<reference evidence="2 3" key="1">
    <citation type="submission" date="2017-06" db="EMBL/GenBank/DDBJ databases">
        <title>Comparative genomic analysis of Ambrosia Fusariam Clade fungi.</title>
        <authorList>
            <person name="Stajich J.E."/>
            <person name="Carrillo J."/>
            <person name="Kijimoto T."/>
            <person name="Eskalen A."/>
            <person name="O'Donnell K."/>
            <person name="Kasson M."/>
        </authorList>
    </citation>
    <scope>NUCLEOTIDE SEQUENCE [LARGE SCALE GENOMIC DNA]</scope>
    <source>
        <strain evidence="2 3">UCR1854</strain>
    </source>
</reference>
<comment type="caution">
    <text evidence="2">The sequence shown here is derived from an EMBL/GenBank/DDBJ whole genome shotgun (WGS) entry which is preliminary data.</text>
</comment>
<feature type="region of interest" description="Disordered" evidence="1">
    <location>
        <begin position="386"/>
        <end position="429"/>
    </location>
</feature>
<dbReference type="AlphaFoldDB" id="A0A430LIF6"/>
<name>A0A430LIF6_9HYPO</name>
<sequence>MKDILKVQADAQIFEIVNKLRIYIGGHAWGIFSALGAANAVVSDLRKLPDDRLGDFVESAVDRLKDCGLETIPDNVPTINVPAVLSWLQREVDFHRTCNHLCLGEFVHEDPQITRELDQLALEQEALNSEASDYDSARSDIERRASMVITPPLSRLRALHFSSIQSDQCECSQHKAPDASGSGTSNQSIQSPTQARDRSDSGSERCSATHLGTPTTHFIPENGQRTFSEPPTAQPTPPDAAGRHGSPREGGFSNSTRTSSETIPPISQKHGVMRPQETALQDPRSPVELGDEVNPARNGGSIHEPQEDTSRTPLQRSHTTPIQQQVPLHQSSQPTGPSYSETTTLRGSQASVLVNADSLPDPRLVNAKSQAADLPQLDNQSHTQHLGSLEQPQDHTSTARPDHRADTEWSSPNLDPPFSHGVSESIEHTQADPEEYLRLVSMQSMTELRTCDELLEMSFTMDLTPSEELIDMDSVLM</sequence>
<accession>A0A430LIF6</accession>
<feature type="compositionally biased region" description="Polar residues" evidence="1">
    <location>
        <begin position="252"/>
        <end position="262"/>
    </location>
</feature>
<dbReference type="Proteomes" id="UP000287124">
    <property type="component" value="Unassembled WGS sequence"/>
</dbReference>
<feature type="compositionally biased region" description="Polar residues" evidence="1">
    <location>
        <begin position="181"/>
        <end position="194"/>
    </location>
</feature>
<feature type="compositionally biased region" description="Polar residues" evidence="1">
    <location>
        <begin position="204"/>
        <end position="216"/>
    </location>
</feature>
<dbReference type="EMBL" id="MIKF01000185">
    <property type="protein sequence ID" value="RTE75453.1"/>
    <property type="molecule type" value="Genomic_DNA"/>
</dbReference>
<proteinExistence type="predicted"/>
<feature type="region of interest" description="Disordered" evidence="1">
    <location>
        <begin position="170"/>
        <end position="344"/>
    </location>
</feature>
<feature type="compositionally biased region" description="Polar residues" evidence="1">
    <location>
        <begin position="386"/>
        <end position="399"/>
    </location>
</feature>
<protein>
    <submittedName>
        <fullName evidence="2">Uncharacterized protein</fullName>
    </submittedName>
</protein>
<feature type="compositionally biased region" description="Polar residues" evidence="1">
    <location>
        <begin position="311"/>
        <end position="344"/>
    </location>
</feature>
<gene>
    <name evidence="2" type="ORF">BHE90_010082</name>
</gene>